<gene>
    <name evidence="2" type="ORF">JZX89_08130</name>
</gene>
<dbReference type="RefSeq" id="WP_153514866.1">
    <property type="nucleotide sequence ID" value="NZ_JAFLNA010000003.1"/>
</dbReference>
<protein>
    <recommendedName>
        <fullName evidence="4">Lipoprotein</fullName>
    </recommendedName>
</protein>
<evidence type="ECO:0000256" key="1">
    <source>
        <dbReference type="SAM" id="SignalP"/>
    </source>
</evidence>
<keyword evidence="1" id="KW-0732">Signal</keyword>
<evidence type="ECO:0000313" key="2">
    <source>
        <dbReference type="EMBL" id="MBO0130713.1"/>
    </source>
</evidence>
<dbReference type="Proteomes" id="UP000664699">
    <property type="component" value="Unassembled WGS sequence"/>
</dbReference>
<reference evidence="2 3" key="1">
    <citation type="submission" date="2021-03" db="EMBL/GenBank/DDBJ databases">
        <title>Whole genome sequence of Agrobacterium sp. strain Rnr.</title>
        <authorList>
            <person name="Mafakheri H."/>
            <person name="Taghavi S.M."/>
            <person name="Nemanja K."/>
            <person name="Osdaghi E."/>
        </authorList>
    </citation>
    <scope>NUCLEOTIDE SEQUENCE [LARGE SCALE GENOMIC DNA]</scope>
    <source>
        <strain evidence="2 3">Rnr</strain>
    </source>
</reference>
<comment type="caution">
    <text evidence="2">The sequence shown here is derived from an EMBL/GenBank/DDBJ whole genome shotgun (WGS) entry which is preliminary data.</text>
</comment>
<dbReference type="EMBL" id="JAFLNA010000003">
    <property type="protein sequence ID" value="MBO0130713.1"/>
    <property type="molecule type" value="Genomic_DNA"/>
</dbReference>
<sequence length="109" mass="11961">MKAKAKIAMLVSVFILSGCMTEAEFNRGQEIISGSPAAKRDVMNTCYEGVRKHPQGVRTVVAKNMNVSPKSNVDLTFCTRLINAIASKKITYSDFTNTSPAFIRAMQGR</sequence>
<evidence type="ECO:0008006" key="4">
    <source>
        <dbReference type="Google" id="ProtNLM"/>
    </source>
</evidence>
<keyword evidence="3" id="KW-1185">Reference proteome</keyword>
<proteinExistence type="predicted"/>
<dbReference type="PROSITE" id="PS51257">
    <property type="entry name" value="PROKAR_LIPOPROTEIN"/>
    <property type="match status" value="1"/>
</dbReference>
<organism evidence="2 3">
    <name type="scientific">Agrobacterium burrii</name>
    <dbReference type="NCBI Taxonomy" id="2815339"/>
    <lineage>
        <taxon>Bacteria</taxon>
        <taxon>Pseudomonadati</taxon>
        <taxon>Pseudomonadota</taxon>
        <taxon>Alphaproteobacteria</taxon>
        <taxon>Hyphomicrobiales</taxon>
        <taxon>Rhizobiaceae</taxon>
        <taxon>Rhizobium/Agrobacterium group</taxon>
        <taxon>Agrobacterium</taxon>
        <taxon>Agrobacterium tumefaciens complex</taxon>
    </lineage>
</organism>
<evidence type="ECO:0000313" key="3">
    <source>
        <dbReference type="Proteomes" id="UP000664699"/>
    </source>
</evidence>
<feature type="signal peptide" evidence="1">
    <location>
        <begin position="1"/>
        <end position="23"/>
    </location>
</feature>
<feature type="chain" id="PRO_5045717047" description="Lipoprotein" evidence="1">
    <location>
        <begin position="24"/>
        <end position="109"/>
    </location>
</feature>
<name>A0ABS3EFJ1_9HYPH</name>
<accession>A0ABS3EFJ1</accession>